<organism evidence="2 3">
    <name type="scientific">Stegodyphus mimosarum</name>
    <name type="common">African social velvet spider</name>
    <dbReference type="NCBI Taxonomy" id="407821"/>
    <lineage>
        <taxon>Eukaryota</taxon>
        <taxon>Metazoa</taxon>
        <taxon>Ecdysozoa</taxon>
        <taxon>Arthropoda</taxon>
        <taxon>Chelicerata</taxon>
        <taxon>Arachnida</taxon>
        <taxon>Araneae</taxon>
        <taxon>Araneomorphae</taxon>
        <taxon>Entelegynae</taxon>
        <taxon>Eresoidea</taxon>
        <taxon>Eresidae</taxon>
        <taxon>Stegodyphus</taxon>
    </lineage>
</organism>
<dbReference type="EMBL" id="KK117922">
    <property type="protein sequence ID" value="KFM71760.1"/>
    <property type="molecule type" value="Genomic_DNA"/>
</dbReference>
<sequence length="91" mass="9621">MNSFEHLKTSGTISCLGLIISYLIAFVSGSPKGVAIFAGGSGNRVGVVSDQWGVLSTPTKWIVGIFSAIVVILFGIGIYRLVKWCIKSATD</sequence>
<feature type="transmembrane region" description="Helical" evidence="1">
    <location>
        <begin position="12"/>
        <end position="29"/>
    </location>
</feature>
<protein>
    <submittedName>
        <fullName evidence="2">Uncharacterized protein</fullName>
    </submittedName>
</protein>
<keyword evidence="1" id="KW-0472">Membrane</keyword>
<evidence type="ECO:0000256" key="1">
    <source>
        <dbReference type="SAM" id="Phobius"/>
    </source>
</evidence>
<keyword evidence="3" id="KW-1185">Reference proteome</keyword>
<gene>
    <name evidence="2" type="ORF">X975_00529</name>
</gene>
<name>A0A087U321_STEMI</name>
<dbReference type="Proteomes" id="UP000054359">
    <property type="component" value="Unassembled WGS sequence"/>
</dbReference>
<feature type="transmembrane region" description="Helical" evidence="1">
    <location>
        <begin position="61"/>
        <end position="82"/>
    </location>
</feature>
<accession>A0A087U321</accession>
<keyword evidence="1" id="KW-1133">Transmembrane helix</keyword>
<feature type="non-terminal residue" evidence="2">
    <location>
        <position position="91"/>
    </location>
</feature>
<proteinExistence type="predicted"/>
<keyword evidence="1" id="KW-0812">Transmembrane</keyword>
<evidence type="ECO:0000313" key="2">
    <source>
        <dbReference type="EMBL" id="KFM71760.1"/>
    </source>
</evidence>
<dbReference type="OrthoDB" id="6422682at2759"/>
<evidence type="ECO:0000313" key="3">
    <source>
        <dbReference type="Proteomes" id="UP000054359"/>
    </source>
</evidence>
<dbReference type="AlphaFoldDB" id="A0A087U321"/>
<reference evidence="2 3" key="1">
    <citation type="submission" date="2013-11" db="EMBL/GenBank/DDBJ databases">
        <title>Genome sequencing of Stegodyphus mimosarum.</title>
        <authorList>
            <person name="Bechsgaard J."/>
        </authorList>
    </citation>
    <scope>NUCLEOTIDE SEQUENCE [LARGE SCALE GENOMIC DNA]</scope>
</reference>